<protein>
    <submittedName>
        <fullName evidence="2">Uncharacterized protein</fullName>
    </submittedName>
</protein>
<accession>A0A2N0Z878</accession>
<dbReference type="InterPro" id="IPR020372">
    <property type="entry name" value="Competence_ComGG"/>
</dbReference>
<dbReference type="AlphaFoldDB" id="A0A2N0Z878"/>
<dbReference type="OrthoDB" id="2933258at2"/>
<sequence>MIRRECGFIYPITFCVFLLFMIFFVAMTDFYLNKKKILEETKVQYRNDYYLMNTVKDIEGKLANPEIESKAGKYMYNHGTVQYTIQKYSQTEEKVDYMLTAAPNYQINAISYFNIEQHKMTRWIEKTK</sequence>
<gene>
    <name evidence="2" type="ORF">CWS01_00320</name>
</gene>
<dbReference type="Proteomes" id="UP000233375">
    <property type="component" value="Unassembled WGS sequence"/>
</dbReference>
<name>A0A2N0Z878_9BACI</name>
<keyword evidence="1" id="KW-0472">Membrane</keyword>
<keyword evidence="1" id="KW-1133">Transmembrane helix</keyword>
<evidence type="ECO:0000313" key="3">
    <source>
        <dbReference type="Proteomes" id="UP000233375"/>
    </source>
</evidence>
<dbReference type="RefSeq" id="WP_101174988.1">
    <property type="nucleotide sequence ID" value="NZ_PISE01000001.1"/>
</dbReference>
<feature type="transmembrane region" description="Helical" evidence="1">
    <location>
        <begin position="7"/>
        <end position="27"/>
    </location>
</feature>
<evidence type="ECO:0000313" key="2">
    <source>
        <dbReference type="EMBL" id="PKG25709.1"/>
    </source>
</evidence>
<keyword evidence="1" id="KW-0812">Transmembrane</keyword>
<organism evidence="2 3">
    <name type="scientific">Niallia nealsonii</name>
    <dbReference type="NCBI Taxonomy" id="115979"/>
    <lineage>
        <taxon>Bacteria</taxon>
        <taxon>Bacillati</taxon>
        <taxon>Bacillota</taxon>
        <taxon>Bacilli</taxon>
        <taxon>Bacillales</taxon>
        <taxon>Bacillaceae</taxon>
        <taxon>Niallia</taxon>
    </lineage>
</organism>
<proteinExistence type="predicted"/>
<comment type="caution">
    <text evidence="2">The sequence shown here is derived from an EMBL/GenBank/DDBJ whole genome shotgun (WGS) entry which is preliminary data.</text>
</comment>
<keyword evidence="3" id="KW-1185">Reference proteome</keyword>
<dbReference type="EMBL" id="PISE01000001">
    <property type="protein sequence ID" value="PKG25709.1"/>
    <property type="molecule type" value="Genomic_DNA"/>
</dbReference>
<dbReference type="Pfam" id="PF14173">
    <property type="entry name" value="ComGG"/>
    <property type="match status" value="1"/>
</dbReference>
<evidence type="ECO:0000256" key="1">
    <source>
        <dbReference type="SAM" id="Phobius"/>
    </source>
</evidence>
<reference evidence="2 3" key="1">
    <citation type="journal article" date="2003" name="Int. J. Syst. Evol. Microbiol.">
        <title>Bacillus nealsonii sp. nov., isolated from a spacecraft-assembly facility, whose spores are gamma-radiation resistant.</title>
        <authorList>
            <person name="Venkateswaran K."/>
            <person name="Kempf M."/>
            <person name="Chen F."/>
            <person name="Satomi M."/>
            <person name="Nicholson W."/>
            <person name="Kern R."/>
        </authorList>
    </citation>
    <scope>NUCLEOTIDE SEQUENCE [LARGE SCALE GENOMIC DNA]</scope>
    <source>
        <strain evidence="2 3">FO-92</strain>
    </source>
</reference>